<evidence type="ECO:0000313" key="1">
    <source>
        <dbReference type="EMBL" id="RZS61665.1"/>
    </source>
</evidence>
<protein>
    <submittedName>
        <fullName evidence="1">Uncharacterized protein</fullName>
    </submittedName>
</protein>
<name>A0A4Q7M1G6_9MICO</name>
<reference evidence="1 2" key="1">
    <citation type="submission" date="2019-02" db="EMBL/GenBank/DDBJ databases">
        <title>Sequencing the genomes of 1000 actinobacteria strains.</title>
        <authorList>
            <person name="Klenk H.-P."/>
        </authorList>
    </citation>
    <scope>NUCLEOTIDE SEQUENCE [LARGE SCALE GENOMIC DNA]</scope>
    <source>
        <strain evidence="1 2">DSM 16932</strain>
    </source>
</reference>
<dbReference type="AlphaFoldDB" id="A0A4Q7M1G6"/>
<keyword evidence="2" id="KW-1185">Reference proteome</keyword>
<comment type="caution">
    <text evidence="1">The sequence shown here is derived from an EMBL/GenBank/DDBJ whole genome shotgun (WGS) entry which is preliminary data.</text>
</comment>
<gene>
    <name evidence="1" type="ORF">EV386_1975</name>
</gene>
<organism evidence="1 2">
    <name type="scientific">Xylanimonas ulmi</name>
    <dbReference type="NCBI Taxonomy" id="228973"/>
    <lineage>
        <taxon>Bacteria</taxon>
        <taxon>Bacillati</taxon>
        <taxon>Actinomycetota</taxon>
        <taxon>Actinomycetes</taxon>
        <taxon>Micrococcales</taxon>
        <taxon>Promicromonosporaceae</taxon>
        <taxon>Xylanimonas</taxon>
    </lineage>
</organism>
<sequence>MTGRPCAHCGRTDTRPYMNAPLCPDHAPPAVPTPDPTRTLAALRARKEPRP</sequence>
<accession>A0A4Q7M1G6</accession>
<evidence type="ECO:0000313" key="2">
    <source>
        <dbReference type="Proteomes" id="UP000293852"/>
    </source>
</evidence>
<dbReference type="Proteomes" id="UP000293852">
    <property type="component" value="Unassembled WGS sequence"/>
</dbReference>
<dbReference type="EMBL" id="SGWX01000001">
    <property type="protein sequence ID" value="RZS61665.1"/>
    <property type="molecule type" value="Genomic_DNA"/>
</dbReference>
<proteinExistence type="predicted"/>